<accession>A0ABU2B8C9</accession>
<dbReference type="GO" id="GO:0004139">
    <property type="term" value="F:deoxyribose-phosphate aldolase activity"/>
    <property type="evidence" value="ECO:0007669"/>
    <property type="project" value="UniProtKB-EC"/>
</dbReference>
<dbReference type="Proteomes" id="UP001183619">
    <property type="component" value="Unassembled WGS sequence"/>
</dbReference>
<gene>
    <name evidence="1" type="ORF">J2S37_001059</name>
</gene>
<dbReference type="EMBL" id="JAVDYF010000001">
    <property type="protein sequence ID" value="MDR7354521.1"/>
    <property type="molecule type" value="Genomic_DNA"/>
</dbReference>
<proteinExistence type="predicted"/>
<organism evidence="1 2">
    <name type="scientific">Corynebacterium felinum</name>
    <dbReference type="NCBI Taxonomy" id="131318"/>
    <lineage>
        <taxon>Bacteria</taxon>
        <taxon>Bacillati</taxon>
        <taxon>Actinomycetota</taxon>
        <taxon>Actinomycetes</taxon>
        <taxon>Mycobacteriales</taxon>
        <taxon>Corynebacteriaceae</taxon>
        <taxon>Corynebacterium</taxon>
    </lineage>
</organism>
<keyword evidence="1" id="KW-0456">Lyase</keyword>
<dbReference type="InterPro" id="IPR013785">
    <property type="entry name" value="Aldolase_TIM"/>
</dbReference>
<dbReference type="SUPFAM" id="SSF51569">
    <property type="entry name" value="Aldolase"/>
    <property type="match status" value="1"/>
</dbReference>
<keyword evidence="2" id="KW-1185">Reference proteome</keyword>
<comment type="caution">
    <text evidence="1">The sequence shown here is derived from an EMBL/GenBank/DDBJ whole genome shotgun (WGS) entry which is preliminary data.</text>
</comment>
<dbReference type="EC" id="4.1.2.4" evidence="1"/>
<evidence type="ECO:0000313" key="1">
    <source>
        <dbReference type="EMBL" id="MDR7354521.1"/>
    </source>
</evidence>
<dbReference type="RefSeq" id="WP_277103154.1">
    <property type="nucleotide sequence ID" value="NZ_BAAAJS010000066.1"/>
</dbReference>
<protein>
    <submittedName>
        <fullName evidence="1">Deoxyribose-phosphate aldolase</fullName>
        <ecNumber evidence="1">4.1.2.4</ecNumber>
    </submittedName>
</protein>
<reference evidence="1 2" key="1">
    <citation type="submission" date="2023-07" db="EMBL/GenBank/DDBJ databases">
        <title>Sequencing the genomes of 1000 actinobacteria strains.</title>
        <authorList>
            <person name="Klenk H.-P."/>
        </authorList>
    </citation>
    <scope>NUCLEOTIDE SEQUENCE [LARGE SCALE GENOMIC DNA]</scope>
    <source>
        <strain evidence="1 2">DSM 44508</strain>
    </source>
</reference>
<sequence>MKIYSTALGRCVDAQQVRALSTPVCVPANWVEVAGFGCATVVGFPTGQHHALVKASEARLAVSQGAELVVVVPAPHAVLGDDHALMLELVTIREAVAYPTTLVVVFDAELIDVDRMRSCARLARTCGVDALMSSVSESDPASDAILAEELPVVGIGMEKPERAVVWLRTGL</sequence>
<name>A0ABU2B8C9_9CORY</name>
<evidence type="ECO:0000313" key="2">
    <source>
        <dbReference type="Proteomes" id="UP001183619"/>
    </source>
</evidence>
<dbReference type="Gene3D" id="3.20.20.70">
    <property type="entry name" value="Aldolase class I"/>
    <property type="match status" value="1"/>
</dbReference>